<organism evidence="2">
    <name type="scientific">Methylococcus capsulatus</name>
    <dbReference type="NCBI Taxonomy" id="414"/>
    <lineage>
        <taxon>Bacteria</taxon>
        <taxon>Pseudomonadati</taxon>
        <taxon>Pseudomonadota</taxon>
        <taxon>Gammaproteobacteria</taxon>
        <taxon>Methylococcales</taxon>
        <taxon>Methylococcaceae</taxon>
        <taxon>Methylococcus</taxon>
    </lineage>
</organism>
<evidence type="ECO:0000256" key="1">
    <source>
        <dbReference type="ARBA" id="ARBA00022679"/>
    </source>
</evidence>
<dbReference type="Gene3D" id="1.10.600.10">
    <property type="entry name" value="Farnesyl Diphosphate Synthase"/>
    <property type="match status" value="1"/>
</dbReference>
<proteinExistence type="predicted"/>
<sequence length="362" mass="40292">MSGTPPSQPARHEHLSDDEFQAHFLDGVSRTFALTIPRLPEGLARPVSNGYLLCRIVDTIEDEVALTSTQKRRYCEHFARVVAGTAPAAPLADELFPLLSDQTLAAERELIAAIPRVISITHGFAAPQQEALAECVATMSRGMAEFQDKDLRHGLEDLRQMGDYCYYVAGVVGEMLTRLFCHYSPEIAAHRSRLMELACPFGQGLQMTNILKDLWDDHARGVCWLPQEVFTECGFSLTELRPHHANPDFVRGFERLIGVAHAHLRNALEYTLLIPRHETGIREFCLWALGMAVLTLRKIHRHPYFSDSAQVKITRQAVKATIVTSRLTRGSDTLLKATFRLAGLGLPAAVPAAVLQPRPIDI</sequence>
<dbReference type="InterPro" id="IPR033904">
    <property type="entry name" value="Trans_IPPS_HH"/>
</dbReference>
<protein>
    <submittedName>
        <fullName evidence="2">Squalene synthase</fullName>
    </submittedName>
</protein>
<dbReference type="CDD" id="cd00683">
    <property type="entry name" value="Trans_IPPS_HH"/>
    <property type="match status" value="1"/>
</dbReference>
<dbReference type="GO" id="GO:0051996">
    <property type="term" value="F:squalene synthase [NAD(P)H] activity"/>
    <property type="evidence" value="ECO:0007669"/>
    <property type="project" value="InterPro"/>
</dbReference>
<dbReference type="PIR" id="T45141">
    <property type="entry name" value="T45141"/>
</dbReference>
<dbReference type="EMBL" id="Y09978">
    <property type="protein sequence ID" value="CAA71097.1"/>
    <property type="molecule type" value="Genomic_DNA"/>
</dbReference>
<dbReference type="Pfam" id="PF00494">
    <property type="entry name" value="SQS_PSY"/>
    <property type="match status" value="1"/>
</dbReference>
<dbReference type="SFLD" id="SFLDG01018">
    <property type="entry name" value="Squalene/Phytoene_Synthase_Lik"/>
    <property type="match status" value="1"/>
</dbReference>
<dbReference type="InterPro" id="IPR002060">
    <property type="entry name" value="Squ/phyt_synthse"/>
</dbReference>
<dbReference type="SFLD" id="SFLDS00005">
    <property type="entry name" value="Isoprenoid_Synthase_Type_I"/>
    <property type="match status" value="1"/>
</dbReference>
<accession>O69445</accession>
<reference evidence="2" key="1">
    <citation type="journal article" date="1998" name="Biochim. Biophys. Acta">
        <title>Squalene-hopene cyclase from Methylococcus capsulatus (Bath): a bacterium producing hopanoids and steroids.</title>
        <authorList>
            <person name="Tippelt A."/>
            <person name="Jahnke L."/>
            <person name="Poralla K."/>
        </authorList>
    </citation>
    <scope>NUCLEOTIDE SEQUENCE</scope>
    <source>
        <strain evidence="2">Bath</strain>
    </source>
</reference>
<dbReference type="InterPro" id="IPR008949">
    <property type="entry name" value="Isoprenoid_synthase_dom_sf"/>
</dbReference>
<evidence type="ECO:0000313" key="2">
    <source>
        <dbReference type="EMBL" id="CAA71097.1"/>
    </source>
</evidence>
<dbReference type="SUPFAM" id="SSF48576">
    <property type="entry name" value="Terpenoid synthases"/>
    <property type="match status" value="1"/>
</dbReference>
<dbReference type="PANTHER" id="PTHR11626">
    <property type="entry name" value="FARNESYL-DIPHOSPHATE FARNESYLTRANSFERASE"/>
    <property type="match status" value="1"/>
</dbReference>
<name>O69445_METCP</name>
<dbReference type="GO" id="GO:0016117">
    <property type="term" value="P:carotenoid biosynthetic process"/>
    <property type="evidence" value="ECO:0007669"/>
    <property type="project" value="UniProtKB-ARBA"/>
</dbReference>
<keyword evidence="1" id="KW-0808">Transferase</keyword>
<dbReference type="InterPro" id="IPR019845">
    <property type="entry name" value="Squalene/phytoene_synthase_CS"/>
</dbReference>
<dbReference type="PANTHER" id="PTHR11626:SF2">
    <property type="entry name" value="SQUALENE SYNTHASE"/>
    <property type="match status" value="1"/>
</dbReference>
<gene>
    <name evidence="2" type="primary">sqs</name>
</gene>
<dbReference type="InterPro" id="IPR044844">
    <property type="entry name" value="Trans_IPPS_euk-type"/>
</dbReference>
<dbReference type="PROSITE" id="PS01044">
    <property type="entry name" value="SQUALEN_PHYTOEN_SYN_1"/>
    <property type="match status" value="1"/>
</dbReference>
<dbReference type="GO" id="GO:0045338">
    <property type="term" value="P:farnesyl diphosphate metabolic process"/>
    <property type="evidence" value="ECO:0007669"/>
    <property type="project" value="InterPro"/>
</dbReference>
<dbReference type="AlphaFoldDB" id="O69445"/>